<dbReference type="NCBIfam" id="NF010584">
    <property type="entry name" value="PRK13977.1"/>
    <property type="match status" value="1"/>
</dbReference>
<dbReference type="Gene3D" id="3.30.9.80">
    <property type="match status" value="1"/>
</dbReference>
<comment type="caution">
    <text evidence="2">The sequence shown here is derived from an EMBL/GenBank/DDBJ whole genome shotgun (WGS) entry which is preliminary data.</text>
</comment>
<keyword evidence="1" id="KW-0812">Transmembrane</keyword>
<evidence type="ECO:0000313" key="2">
    <source>
        <dbReference type="EMBL" id="GAA0299966.1"/>
    </source>
</evidence>
<evidence type="ECO:0000256" key="1">
    <source>
        <dbReference type="SAM" id="Phobius"/>
    </source>
</evidence>
<protein>
    <submittedName>
        <fullName evidence="2">Oleate hydratase</fullName>
    </submittedName>
</protein>
<keyword evidence="1" id="KW-1133">Transmembrane helix</keyword>
<sequence length="526" mass="58933">MEEREVAKAYLVGGGIASLAAAAFLIREGGFPGSDIVILEEQDREGGSLDAAGSPETGYTMRGGRMFEIHFDCTYDLLSSIPSLDDPAKSVTEDTFAFHEDFAWDDHARLVDADGRLIDAHSMTFSERDRLELVTCVATPERLLDGKRISDLFHEEFFTSNFWAMWCTTFAFEPWHSAIEFRRYLNRFVHLFKTFDTMSGIYRTRFNQFDSIVRPLLAWLTAQGVTLQLGTRVTDLHLADGDALTVEALVWERGGTPGRTAVGPDDLVMVTNGSMTANSTLGSTDTVPALDTTSPSGAWQLWETLAAKRPGLGDPKVFDSHIEDSTWESFTVTTKDPLFFKLMEEFSGSEAGKGGLITFKQSSWLLTIVLNHQPHFRDQPEDTFVWWGYALFPDRRGDFVDKPMSECTGREILDEVLGHLPFAERQRILDGSLVIPAKMPYITSQFLVRKAGDRPPVVPAGSTNLAFIGQYAEVPDDVVFTVEYSVRTAWTAVARLLRLDRQPPPVYKGRHDPKILIEALQTLHRR</sequence>
<dbReference type="Gene3D" id="3.50.50.60">
    <property type="entry name" value="FAD/NAD(P)-binding domain"/>
    <property type="match status" value="2"/>
</dbReference>
<keyword evidence="1" id="KW-0472">Membrane</keyword>
<dbReference type="EMBL" id="BAAABV010000021">
    <property type="protein sequence ID" value="GAA0299966.1"/>
    <property type="molecule type" value="Genomic_DNA"/>
</dbReference>
<reference evidence="3" key="1">
    <citation type="journal article" date="2019" name="Int. J. Syst. Evol. Microbiol.">
        <title>The Global Catalogue of Microorganisms (GCM) 10K type strain sequencing project: providing services to taxonomists for standard genome sequencing and annotation.</title>
        <authorList>
            <consortium name="The Broad Institute Genomics Platform"/>
            <consortium name="The Broad Institute Genome Sequencing Center for Infectious Disease"/>
            <person name="Wu L."/>
            <person name="Ma J."/>
        </authorList>
    </citation>
    <scope>NUCLEOTIDE SEQUENCE [LARGE SCALE GENOMIC DNA]</scope>
    <source>
        <strain evidence="3">JCM 4505</strain>
    </source>
</reference>
<dbReference type="PANTHER" id="PTHR37417">
    <property type="entry name" value="67 KDA MYOSIN-CROSS-REACTIVE ANTIGEN FAMILY PROTEIN (AFU_ORTHOLOGUE AFUA_5G09970)"/>
    <property type="match status" value="1"/>
</dbReference>
<dbReference type="PANTHER" id="PTHR37417:SF2">
    <property type="entry name" value="67 KDA MYOSIN-CROSS-REACTIVE ANTIGEN FAMILY PROTEIN (AFU_ORTHOLOGUE AFUA_5G09970)"/>
    <property type="match status" value="1"/>
</dbReference>
<proteinExistence type="predicted"/>
<gene>
    <name evidence="2" type="ORF">GCM10010302_43170</name>
</gene>
<evidence type="ECO:0000313" key="3">
    <source>
        <dbReference type="Proteomes" id="UP001501867"/>
    </source>
</evidence>
<dbReference type="InterPro" id="IPR036188">
    <property type="entry name" value="FAD/NAD-bd_sf"/>
</dbReference>
<keyword evidence="3" id="KW-1185">Reference proteome</keyword>
<dbReference type="Proteomes" id="UP001501867">
    <property type="component" value="Unassembled WGS sequence"/>
</dbReference>
<organism evidence="2 3">
    <name type="scientific">Streptomyces polychromogenes</name>
    <dbReference type="NCBI Taxonomy" id="67342"/>
    <lineage>
        <taxon>Bacteria</taxon>
        <taxon>Bacillati</taxon>
        <taxon>Actinomycetota</taxon>
        <taxon>Actinomycetes</taxon>
        <taxon>Kitasatosporales</taxon>
        <taxon>Streptomycetaceae</taxon>
        <taxon>Streptomyces</taxon>
    </lineage>
</organism>
<dbReference type="Pfam" id="PF06100">
    <property type="entry name" value="MCRA"/>
    <property type="match status" value="1"/>
</dbReference>
<dbReference type="SUPFAM" id="SSF51905">
    <property type="entry name" value="FAD/NAD(P)-binding domain"/>
    <property type="match status" value="1"/>
</dbReference>
<dbReference type="InterPro" id="IPR010354">
    <property type="entry name" value="Oleate_hydratase"/>
</dbReference>
<feature type="transmembrane region" description="Helical" evidence="1">
    <location>
        <begin position="7"/>
        <end position="26"/>
    </location>
</feature>
<accession>A0ABP3F3T4</accession>
<name>A0ABP3F3T4_9ACTN</name>